<proteinExistence type="predicted"/>
<dbReference type="Proteomes" id="UP001500831">
    <property type="component" value="Unassembled WGS sequence"/>
</dbReference>
<evidence type="ECO:0000256" key="2">
    <source>
        <dbReference type="ARBA" id="ARBA00022737"/>
    </source>
</evidence>
<protein>
    <submittedName>
        <fullName evidence="4">EF-hand domain-containing protein</fullName>
    </submittedName>
</protein>
<dbReference type="RefSeq" id="WP_344971835.1">
    <property type="nucleotide sequence ID" value="NZ_BAAAVI010000019.1"/>
</dbReference>
<keyword evidence="2" id="KW-0677">Repeat</keyword>
<sequence length="181" mass="20105">MATGTIARKSDHWFKLVDVNGDGRIQKSDLQALGERTLSHFGYDKTSAKGRRLVEAYERAWVVMVEAIDTDKDQEISKEEFRAYMEGNADKQNADALLRPITDAEFAAADVDDDGLLSPSEFAELLRAWGLSGTDAEQGAANIDTNRDGLISSEEYFKACRDFFVVDNLDSRVGKVFGQVK</sequence>
<dbReference type="PROSITE" id="PS00018">
    <property type="entry name" value="EF_HAND_1"/>
    <property type="match status" value="4"/>
</dbReference>
<feature type="domain" description="EF-hand" evidence="3">
    <location>
        <begin position="106"/>
        <end position="132"/>
    </location>
</feature>
<dbReference type="PROSITE" id="PS50222">
    <property type="entry name" value="EF_HAND_2"/>
    <property type="match status" value="3"/>
</dbReference>
<dbReference type="SMART" id="SM00054">
    <property type="entry name" value="EFh"/>
    <property type="match status" value="4"/>
</dbReference>
<evidence type="ECO:0000259" key="3">
    <source>
        <dbReference type="PROSITE" id="PS50222"/>
    </source>
</evidence>
<evidence type="ECO:0000313" key="4">
    <source>
        <dbReference type="EMBL" id="GAA2870868.1"/>
    </source>
</evidence>
<evidence type="ECO:0000256" key="1">
    <source>
        <dbReference type="ARBA" id="ARBA00022723"/>
    </source>
</evidence>
<organism evidence="4 5">
    <name type="scientific">Streptosporangium fragile</name>
    <dbReference type="NCBI Taxonomy" id="46186"/>
    <lineage>
        <taxon>Bacteria</taxon>
        <taxon>Bacillati</taxon>
        <taxon>Actinomycetota</taxon>
        <taxon>Actinomycetes</taxon>
        <taxon>Streptosporangiales</taxon>
        <taxon>Streptosporangiaceae</taxon>
        <taxon>Streptosporangium</taxon>
    </lineage>
</organism>
<dbReference type="InterPro" id="IPR002048">
    <property type="entry name" value="EF_hand_dom"/>
</dbReference>
<dbReference type="InterPro" id="IPR018247">
    <property type="entry name" value="EF_Hand_1_Ca_BS"/>
</dbReference>
<name>A0ABP6ICW7_9ACTN</name>
<accession>A0ABP6ICW7</accession>
<dbReference type="Gene3D" id="1.10.238.10">
    <property type="entry name" value="EF-hand"/>
    <property type="match status" value="1"/>
</dbReference>
<reference evidence="5" key="1">
    <citation type="journal article" date="2019" name="Int. J. Syst. Evol. Microbiol.">
        <title>The Global Catalogue of Microorganisms (GCM) 10K type strain sequencing project: providing services to taxonomists for standard genome sequencing and annotation.</title>
        <authorList>
            <consortium name="The Broad Institute Genomics Platform"/>
            <consortium name="The Broad Institute Genome Sequencing Center for Infectious Disease"/>
            <person name="Wu L."/>
            <person name="Ma J."/>
        </authorList>
    </citation>
    <scope>NUCLEOTIDE SEQUENCE [LARGE SCALE GENOMIC DNA]</scope>
    <source>
        <strain evidence="5">JCM 6242</strain>
    </source>
</reference>
<comment type="caution">
    <text evidence="4">The sequence shown here is derived from an EMBL/GenBank/DDBJ whole genome shotgun (WGS) entry which is preliminary data.</text>
</comment>
<keyword evidence="1" id="KW-0479">Metal-binding</keyword>
<evidence type="ECO:0000313" key="5">
    <source>
        <dbReference type="Proteomes" id="UP001500831"/>
    </source>
</evidence>
<dbReference type="InterPro" id="IPR011992">
    <property type="entry name" value="EF-hand-dom_pair"/>
</dbReference>
<dbReference type="Pfam" id="PF13499">
    <property type="entry name" value="EF-hand_7"/>
    <property type="match status" value="1"/>
</dbReference>
<dbReference type="PANTHER" id="PTHR10827:SF98">
    <property type="entry name" value="45 KDA CALCIUM-BINDING PROTEIN"/>
    <property type="match status" value="1"/>
</dbReference>
<feature type="domain" description="EF-hand" evidence="3">
    <location>
        <begin position="56"/>
        <end position="91"/>
    </location>
</feature>
<dbReference type="Pfam" id="PF13202">
    <property type="entry name" value="EF-hand_5"/>
    <property type="match status" value="1"/>
</dbReference>
<dbReference type="PANTHER" id="PTHR10827">
    <property type="entry name" value="RETICULOCALBIN"/>
    <property type="match status" value="1"/>
</dbReference>
<feature type="domain" description="EF-hand" evidence="3">
    <location>
        <begin position="5"/>
        <end position="40"/>
    </location>
</feature>
<dbReference type="Pfam" id="PF13833">
    <property type="entry name" value="EF-hand_8"/>
    <property type="match status" value="1"/>
</dbReference>
<gene>
    <name evidence="4" type="ORF">GCM10010517_31140</name>
</gene>
<dbReference type="EMBL" id="BAAAVI010000019">
    <property type="protein sequence ID" value="GAA2870868.1"/>
    <property type="molecule type" value="Genomic_DNA"/>
</dbReference>
<dbReference type="SUPFAM" id="SSF47473">
    <property type="entry name" value="EF-hand"/>
    <property type="match status" value="1"/>
</dbReference>
<keyword evidence="5" id="KW-1185">Reference proteome</keyword>